<organism evidence="5">
    <name type="scientific">Oryza barthii</name>
    <dbReference type="NCBI Taxonomy" id="65489"/>
    <lineage>
        <taxon>Eukaryota</taxon>
        <taxon>Viridiplantae</taxon>
        <taxon>Streptophyta</taxon>
        <taxon>Embryophyta</taxon>
        <taxon>Tracheophyta</taxon>
        <taxon>Spermatophyta</taxon>
        <taxon>Magnoliopsida</taxon>
        <taxon>Liliopsida</taxon>
        <taxon>Poales</taxon>
        <taxon>Poaceae</taxon>
        <taxon>BOP clade</taxon>
        <taxon>Oryzoideae</taxon>
        <taxon>Oryzeae</taxon>
        <taxon>Oryzinae</taxon>
        <taxon>Oryza</taxon>
    </lineage>
</organism>
<reference evidence="5" key="2">
    <citation type="submission" date="2015-03" db="UniProtKB">
        <authorList>
            <consortium name="EnsemblPlants"/>
        </authorList>
    </citation>
    <scope>IDENTIFICATION</scope>
</reference>
<feature type="region of interest" description="Disordered" evidence="3">
    <location>
        <begin position="206"/>
        <end position="234"/>
    </location>
</feature>
<evidence type="ECO:0000256" key="1">
    <source>
        <dbReference type="ARBA" id="ARBA00004123"/>
    </source>
</evidence>
<accession>A0A0D3HAG3</accession>
<proteinExistence type="predicted"/>
<name>A0A0D3HAG3_9ORYZ</name>
<evidence type="ECO:0000259" key="4">
    <source>
        <dbReference type="Pfam" id="PF22754"/>
    </source>
</evidence>
<evidence type="ECO:0000313" key="6">
    <source>
        <dbReference type="Proteomes" id="UP000026960"/>
    </source>
</evidence>
<dbReference type="EnsemblPlants" id="OBART10G00220.1">
    <property type="protein sequence ID" value="OBART10G00220.1"/>
    <property type="gene ID" value="OBART10G00220"/>
</dbReference>
<protein>
    <recommendedName>
        <fullName evidence="4">Plant bHLH transcription factor ACT-like domain-containing protein</fullName>
    </recommendedName>
</protein>
<keyword evidence="6" id="KW-1185">Reference proteome</keyword>
<dbReference type="PaxDb" id="65489-OBART10G00220.1"/>
<dbReference type="InterPro" id="IPR054502">
    <property type="entry name" value="bHLH-TF_ACT-like_plant"/>
</dbReference>
<evidence type="ECO:0000313" key="5">
    <source>
        <dbReference type="EnsemblPlants" id="OBART10G00220.1"/>
    </source>
</evidence>
<dbReference type="STRING" id="65489.A0A0D3HAG3"/>
<sequence length="319" mass="35251">MLVGEANSQLIISTVAHSWYQSNSIEVVLWWFWSRIAQTPTEYGFFGQAMACRTDEENDDDPRGLEHLDPLSMQQLAESLANELFNQPQEQQEEQHGYHNPSLRVLPFVGDINKPEGHTPAAAAIRDSFFSLTNGSSSPLNFSALEQQQDSGPMTKFCSPLSEMKRGGRRATSSMQEHTDKVSVLGSTIEYVHHLRERVKVLQDIQSMGSTQPPISDARSRAGSGDDEDDDGNNNEVEIKVAANLQGTTVLLRVVCPEKKGVLIKLLTELEKLGLSTMNTNVVPFADSSLNITITAQIDNGSCTTVELVKNLKSTLRNF</sequence>
<feature type="domain" description="Plant bHLH transcription factor ACT-like" evidence="4">
    <location>
        <begin position="244"/>
        <end position="300"/>
    </location>
</feature>
<reference evidence="5" key="1">
    <citation type="journal article" date="2009" name="Rice">
        <title>De Novo Next Generation Sequencing of Plant Genomes.</title>
        <authorList>
            <person name="Rounsley S."/>
            <person name="Marri P.R."/>
            <person name="Yu Y."/>
            <person name="He R."/>
            <person name="Sisneros N."/>
            <person name="Goicoechea J.L."/>
            <person name="Lee S.J."/>
            <person name="Angelova A."/>
            <person name="Kudrna D."/>
            <person name="Luo M."/>
            <person name="Affourtit J."/>
            <person name="Desany B."/>
            <person name="Knight J."/>
            <person name="Niazi F."/>
            <person name="Egholm M."/>
            <person name="Wing R.A."/>
        </authorList>
    </citation>
    <scope>NUCLEOTIDE SEQUENCE [LARGE SCALE GENOMIC DNA]</scope>
    <source>
        <strain evidence="5">cv. IRGC 105608</strain>
    </source>
</reference>
<dbReference type="Gramene" id="OBART10G00220.1">
    <property type="protein sequence ID" value="OBART10G00220.1"/>
    <property type="gene ID" value="OBART10G00220"/>
</dbReference>
<keyword evidence="2" id="KW-0539">Nucleus</keyword>
<dbReference type="Pfam" id="PF22754">
    <property type="entry name" value="bHLH-TF_ACT-like_plant"/>
    <property type="match status" value="1"/>
</dbReference>
<dbReference type="HOGENOM" id="CLU_046481_2_0_1"/>
<dbReference type="AlphaFoldDB" id="A0A0D3HAG3"/>
<dbReference type="PANTHER" id="PTHR45959">
    <property type="entry name" value="BHLH TRANSCRIPTION FACTOR"/>
    <property type="match status" value="1"/>
</dbReference>
<dbReference type="PANTHER" id="PTHR45959:SF59">
    <property type="entry name" value="BHLH DOMAIN-CONTAINING PROTEIN"/>
    <property type="match status" value="1"/>
</dbReference>
<evidence type="ECO:0000256" key="3">
    <source>
        <dbReference type="SAM" id="MobiDB-lite"/>
    </source>
</evidence>
<evidence type="ECO:0000256" key="2">
    <source>
        <dbReference type="ARBA" id="ARBA00023242"/>
    </source>
</evidence>
<dbReference type="InterPro" id="IPR052610">
    <property type="entry name" value="bHLH_transcription_regulator"/>
</dbReference>
<dbReference type="Proteomes" id="UP000026960">
    <property type="component" value="Chromosome 10"/>
</dbReference>
<comment type="subcellular location">
    <subcellularLocation>
        <location evidence="1">Nucleus</location>
    </subcellularLocation>
</comment>
<dbReference type="GO" id="GO:0005634">
    <property type="term" value="C:nucleus"/>
    <property type="evidence" value="ECO:0007669"/>
    <property type="project" value="UniProtKB-SubCell"/>
</dbReference>
<dbReference type="eggNOG" id="ENOG502SMS1">
    <property type="taxonomic scope" value="Eukaryota"/>
</dbReference>